<proteinExistence type="predicted"/>
<accession>A0A7G2CQ27</accession>
<feature type="compositionally biased region" description="Basic and acidic residues" evidence="1">
    <location>
        <begin position="1"/>
        <end position="19"/>
    </location>
</feature>
<gene>
    <name evidence="2" type="ORF">ADEAN_000874800</name>
</gene>
<evidence type="ECO:0000313" key="3">
    <source>
        <dbReference type="Proteomes" id="UP000515908"/>
    </source>
</evidence>
<name>A0A7G2CQ27_9TRYP</name>
<protein>
    <submittedName>
        <fullName evidence="2">Uncharacterized protein</fullName>
    </submittedName>
</protein>
<evidence type="ECO:0000313" key="2">
    <source>
        <dbReference type="EMBL" id="CAD2221217.1"/>
    </source>
</evidence>
<keyword evidence="3" id="KW-1185">Reference proteome</keyword>
<evidence type="ECO:0000256" key="1">
    <source>
        <dbReference type="SAM" id="MobiDB-lite"/>
    </source>
</evidence>
<reference evidence="2 3" key="1">
    <citation type="submission" date="2020-08" db="EMBL/GenBank/DDBJ databases">
        <authorList>
            <person name="Newling K."/>
            <person name="Davey J."/>
            <person name="Forrester S."/>
        </authorList>
    </citation>
    <scope>NUCLEOTIDE SEQUENCE [LARGE SCALE GENOMIC DNA]</scope>
    <source>
        <strain evidence="3">Crithidia deanei Carvalho (ATCC PRA-265)</strain>
    </source>
</reference>
<feature type="region of interest" description="Disordered" evidence="1">
    <location>
        <begin position="1"/>
        <end position="58"/>
    </location>
</feature>
<dbReference type="EMBL" id="LR877164">
    <property type="protein sequence ID" value="CAD2221217.1"/>
    <property type="molecule type" value="Genomic_DNA"/>
</dbReference>
<dbReference type="VEuPathDB" id="TriTrypDB:ADEAN_000874800"/>
<dbReference type="Proteomes" id="UP000515908">
    <property type="component" value="Chromosome 20"/>
</dbReference>
<dbReference type="AlphaFoldDB" id="A0A7G2CQ27"/>
<organism evidence="2 3">
    <name type="scientific">Angomonas deanei</name>
    <dbReference type="NCBI Taxonomy" id="59799"/>
    <lineage>
        <taxon>Eukaryota</taxon>
        <taxon>Discoba</taxon>
        <taxon>Euglenozoa</taxon>
        <taxon>Kinetoplastea</taxon>
        <taxon>Metakinetoplastina</taxon>
        <taxon>Trypanosomatida</taxon>
        <taxon>Trypanosomatidae</taxon>
        <taxon>Strigomonadinae</taxon>
        <taxon>Angomonas</taxon>
    </lineage>
</organism>
<sequence length="152" mass="17714">MREAVRANKEKLEAKKEDYTNPLLGETDVGSEQSGTSKGKKDKTTSREAPTPWDQKKGEETIVVFENPLKKKEPTILAKGTALRDGERDPLNFNTLYGMRVVVLRRRNYMRERQIMYQVELLAFVGDTNRSRRRVMKFRKKEEKYMRALNAS</sequence>